<dbReference type="InterPro" id="IPR007484">
    <property type="entry name" value="Peptidase_M28"/>
</dbReference>
<feature type="domain" description="Peptidase M28" evidence="1">
    <location>
        <begin position="10"/>
        <end position="53"/>
    </location>
</feature>
<dbReference type="Proteomes" id="UP000044026">
    <property type="component" value="Unassembled WGS sequence"/>
</dbReference>
<protein>
    <recommendedName>
        <fullName evidence="1">Peptidase M28 domain-containing protein</fullName>
    </recommendedName>
</protein>
<sequence>MYIYTATKFYNGADDNASGVSAVLQLAKAFKVSGKQPERTIIFAFWDGEERGVIRVTVFYQPL</sequence>
<name>A0A0B7H0N4_9FLAO</name>
<evidence type="ECO:0000259" key="1">
    <source>
        <dbReference type="Pfam" id="PF04389"/>
    </source>
</evidence>
<dbReference type="EMBL" id="CDOE01000022">
    <property type="protein sequence ID" value="CEN32960.1"/>
    <property type="molecule type" value="Genomic_DNA"/>
</dbReference>
<accession>A0A0B7H0N4</accession>
<dbReference type="AlphaFoldDB" id="A0A0B7H0N4"/>
<dbReference type="SUPFAM" id="SSF53187">
    <property type="entry name" value="Zn-dependent exopeptidases"/>
    <property type="match status" value="1"/>
</dbReference>
<dbReference type="Gene3D" id="3.40.630.10">
    <property type="entry name" value="Zn peptidases"/>
    <property type="match status" value="1"/>
</dbReference>
<dbReference type="Pfam" id="PF04389">
    <property type="entry name" value="Peptidase_M28"/>
    <property type="match status" value="1"/>
</dbReference>
<evidence type="ECO:0000313" key="2">
    <source>
        <dbReference type="EMBL" id="CEN32960.1"/>
    </source>
</evidence>
<gene>
    <name evidence="2" type="ORF">CCAN12_290003</name>
</gene>
<evidence type="ECO:0000313" key="3">
    <source>
        <dbReference type="Proteomes" id="UP000044026"/>
    </source>
</evidence>
<organism evidence="2 3">
    <name type="scientific">Capnocytophaga canimorsus</name>
    <dbReference type="NCBI Taxonomy" id="28188"/>
    <lineage>
        <taxon>Bacteria</taxon>
        <taxon>Pseudomonadati</taxon>
        <taxon>Bacteroidota</taxon>
        <taxon>Flavobacteriia</taxon>
        <taxon>Flavobacteriales</taxon>
        <taxon>Flavobacteriaceae</taxon>
        <taxon>Capnocytophaga</taxon>
    </lineage>
</organism>
<proteinExistence type="predicted"/>
<reference evidence="2 3" key="1">
    <citation type="submission" date="2015-01" db="EMBL/GenBank/DDBJ databases">
        <authorList>
            <person name="Xiang T."/>
            <person name="Song Y."/>
            <person name="Huang L."/>
            <person name="Wang B."/>
            <person name="Wu P."/>
        </authorList>
    </citation>
    <scope>NUCLEOTIDE SEQUENCE [LARGE SCALE GENOMIC DNA]</scope>
    <source>
        <strain evidence="2 3">Cc12</strain>
    </source>
</reference>